<comment type="caution">
    <text evidence="2">The sequence shown here is derived from an EMBL/GenBank/DDBJ whole genome shotgun (WGS) entry which is preliminary data.</text>
</comment>
<keyword evidence="1" id="KW-1133">Transmembrane helix</keyword>
<reference evidence="2 3" key="1">
    <citation type="submission" date="2019-02" db="EMBL/GenBank/DDBJ databases">
        <title>Genome sequencing of Clostridium botulinum clinical isolates.</title>
        <authorList>
            <person name="Brunt J."/>
            <person name="Van Vliet A.H.M."/>
            <person name="Stringer S.C."/>
            <person name="Grant K.A."/>
            <person name="Carter A.C."/>
            <person name="Peck M.W."/>
        </authorList>
    </citation>
    <scope>NUCLEOTIDE SEQUENCE [LARGE SCALE GENOMIC DNA]</scope>
    <source>
        <strain evidence="2 3">R1125/03</strain>
    </source>
</reference>
<proteinExistence type="predicted"/>
<accession>A0A6M0SUI8</accession>
<feature type="transmembrane region" description="Helical" evidence="1">
    <location>
        <begin position="64"/>
        <end position="82"/>
    </location>
</feature>
<sequence>MEKTSKLTGKDLINVGIYTAMYIAIFFVFGLLTALPVVYPFLMFLLPLICGIPMMLYYTKIKKFGMLTITGSINGIFFFLIGYTWIAIAFWTAGGFLADLVLKVGKYKKFSFTMLSYAIFCCVGEMGCHGPLFVAGQSYWDNIRSSMGDQYADILIQMMPQWMFYVGFVILFVGGICGALLGHKMLKKHFQRAGIV</sequence>
<dbReference type="NCBIfam" id="TIGR02185">
    <property type="entry name" value="Trep_Strep"/>
    <property type="match status" value="1"/>
</dbReference>
<dbReference type="AlphaFoldDB" id="A0A6M0SUI8"/>
<dbReference type="InterPro" id="IPR011733">
    <property type="entry name" value="CHP02185_IM"/>
</dbReference>
<feature type="transmembrane region" description="Helical" evidence="1">
    <location>
        <begin position="12"/>
        <end position="32"/>
    </location>
</feature>
<dbReference type="Pfam" id="PF09605">
    <property type="entry name" value="Trep_Strep"/>
    <property type="match status" value="1"/>
</dbReference>
<evidence type="ECO:0000313" key="3">
    <source>
        <dbReference type="Proteomes" id="UP000473089"/>
    </source>
</evidence>
<evidence type="ECO:0000256" key="1">
    <source>
        <dbReference type="SAM" id="Phobius"/>
    </source>
</evidence>
<organism evidence="2 3">
    <name type="scientific">Clostridium botulinum</name>
    <dbReference type="NCBI Taxonomy" id="1491"/>
    <lineage>
        <taxon>Bacteria</taxon>
        <taxon>Bacillati</taxon>
        <taxon>Bacillota</taxon>
        <taxon>Clostridia</taxon>
        <taxon>Eubacteriales</taxon>
        <taxon>Clostridiaceae</taxon>
        <taxon>Clostridium</taxon>
    </lineage>
</organism>
<evidence type="ECO:0000313" key="2">
    <source>
        <dbReference type="EMBL" id="NFA59146.1"/>
    </source>
</evidence>
<feature type="transmembrane region" description="Helical" evidence="1">
    <location>
        <begin position="38"/>
        <end position="57"/>
    </location>
</feature>
<name>A0A6M0SUI8_CLOBO</name>
<keyword evidence="1" id="KW-0472">Membrane</keyword>
<dbReference type="EMBL" id="SGJP01000003">
    <property type="protein sequence ID" value="NFA59146.1"/>
    <property type="molecule type" value="Genomic_DNA"/>
</dbReference>
<feature type="transmembrane region" description="Helical" evidence="1">
    <location>
        <begin position="162"/>
        <end position="182"/>
    </location>
</feature>
<protein>
    <submittedName>
        <fullName evidence="2">Trep_Strep domain-containing protein</fullName>
    </submittedName>
</protein>
<dbReference type="Proteomes" id="UP000473089">
    <property type="component" value="Unassembled WGS sequence"/>
</dbReference>
<keyword evidence="1" id="KW-0812">Transmembrane</keyword>
<gene>
    <name evidence="2" type="ORF">EXM42_01655</name>
</gene>